<evidence type="ECO:0000256" key="1">
    <source>
        <dbReference type="SAM" id="MobiDB-lite"/>
    </source>
</evidence>
<protein>
    <submittedName>
        <fullName evidence="2">Uncharacterized protein</fullName>
    </submittedName>
</protein>
<accession>A0A444U558</accession>
<dbReference type="AlphaFoldDB" id="A0A444U558"/>
<organism evidence="2 3">
    <name type="scientific">Acipenser ruthenus</name>
    <name type="common">Sterlet sturgeon</name>
    <dbReference type="NCBI Taxonomy" id="7906"/>
    <lineage>
        <taxon>Eukaryota</taxon>
        <taxon>Metazoa</taxon>
        <taxon>Chordata</taxon>
        <taxon>Craniata</taxon>
        <taxon>Vertebrata</taxon>
        <taxon>Euteleostomi</taxon>
        <taxon>Actinopterygii</taxon>
        <taxon>Chondrostei</taxon>
        <taxon>Acipenseriformes</taxon>
        <taxon>Acipenseridae</taxon>
        <taxon>Acipenser</taxon>
    </lineage>
</organism>
<keyword evidence="3" id="KW-1185">Reference proteome</keyword>
<feature type="region of interest" description="Disordered" evidence="1">
    <location>
        <begin position="80"/>
        <end position="107"/>
    </location>
</feature>
<name>A0A444U558_ACIRT</name>
<gene>
    <name evidence="2" type="ORF">EOD39_0439</name>
</gene>
<evidence type="ECO:0000313" key="3">
    <source>
        <dbReference type="Proteomes" id="UP000289886"/>
    </source>
</evidence>
<reference evidence="2 3" key="1">
    <citation type="submission" date="2019-01" db="EMBL/GenBank/DDBJ databases">
        <title>Draft Genome and Complete Hox-Cluster Characterization of the Sterlet Sturgeon (Acipenser ruthenus).</title>
        <authorList>
            <person name="Wei Q."/>
        </authorList>
    </citation>
    <scope>NUCLEOTIDE SEQUENCE [LARGE SCALE GENOMIC DNA]</scope>
    <source>
        <strain evidence="2">WHYD16114868_AA</strain>
        <tissue evidence="2">Blood</tissue>
    </source>
</reference>
<proteinExistence type="predicted"/>
<dbReference type="Proteomes" id="UP000289886">
    <property type="component" value="Unassembled WGS sequence"/>
</dbReference>
<sequence>MIGYVLLKYTEIQFNIAESGRDIPFLCTGVNGLQAFLLDPAVCKITHRSQPHLFNSLTDAQDFLNSLGVWGPAQLPGPFNQALTPPADEMDSDGMMQKSAGRLQELK</sequence>
<comment type="caution">
    <text evidence="2">The sequence shown here is derived from an EMBL/GenBank/DDBJ whole genome shotgun (WGS) entry which is preliminary data.</text>
</comment>
<evidence type="ECO:0000313" key="2">
    <source>
        <dbReference type="EMBL" id="RXM30322.1"/>
    </source>
</evidence>
<dbReference type="EMBL" id="SCEB01215296">
    <property type="protein sequence ID" value="RXM30322.1"/>
    <property type="molecule type" value="Genomic_DNA"/>
</dbReference>